<comment type="caution">
    <text evidence="1">The sequence shown here is derived from an EMBL/GenBank/DDBJ whole genome shotgun (WGS) entry which is preliminary data.</text>
</comment>
<reference evidence="1" key="2">
    <citation type="journal article" date="2016" name="Fungal Biol.">
        <title>Ochratoxin A production by Penicillium thymicola.</title>
        <authorList>
            <person name="Nguyen H.D.T."/>
            <person name="McMullin D.R."/>
            <person name="Ponomareva E."/>
            <person name="Riley R."/>
            <person name="Pomraning K.R."/>
            <person name="Baker S.E."/>
            <person name="Seifert K.A."/>
        </authorList>
    </citation>
    <scope>NUCLEOTIDE SEQUENCE</scope>
    <source>
        <strain evidence="1">DAOM 180753</strain>
    </source>
</reference>
<accession>A0AAI9X6M3</accession>
<dbReference type="Proteomes" id="UP001227192">
    <property type="component" value="Unassembled WGS sequence"/>
</dbReference>
<organism evidence="1 2">
    <name type="scientific">Penicillium thymicola</name>
    <dbReference type="NCBI Taxonomy" id="293382"/>
    <lineage>
        <taxon>Eukaryota</taxon>
        <taxon>Fungi</taxon>
        <taxon>Dikarya</taxon>
        <taxon>Ascomycota</taxon>
        <taxon>Pezizomycotina</taxon>
        <taxon>Eurotiomycetes</taxon>
        <taxon>Eurotiomycetidae</taxon>
        <taxon>Eurotiales</taxon>
        <taxon>Aspergillaceae</taxon>
        <taxon>Penicillium</taxon>
    </lineage>
</organism>
<name>A0AAI9X6M3_PENTH</name>
<protein>
    <submittedName>
        <fullName evidence="1">Uncharacterized protein</fullName>
    </submittedName>
</protein>
<evidence type="ECO:0000313" key="2">
    <source>
        <dbReference type="Proteomes" id="UP001227192"/>
    </source>
</evidence>
<dbReference type="EMBL" id="LACB01000284">
    <property type="protein sequence ID" value="KAJ9485143.1"/>
    <property type="molecule type" value="Genomic_DNA"/>
</dbReference>
<dbReference type="AlphaFoldDB" id="A0AAI9X6M3"/>
<proteinExistence type="predicted"/>
<reference evidence="1" key="1">
    <citation type="submission" date="2015-06" db="EMBL/GenBank/DDBJ databases">
        <authorList>
            <person name="Nguyen H."/>
        </authorList>
    </citation>
    <scope>NUCLEOTIDE SEQUENCE</scope>
    <source>
        <strain evidence="1">DAOM 180753</strain>
    </source>
</reference>
<keyword evidence="2" id="KW-1185">Reference proteome</keyword>
<sequence length="181" mass="21262">MIRPQVHLYKAITGLQVYCHIRKQTPPRTHADRFRNPIPKHASLNIVTSLKPLGLSEWEEGRVYDEDQPTCVHYHIEWRVKVNNRVVAKDTEENLVLAPSAHWQLFLEDKLWDVLRCKVSRNRRVRADDTAIVVSVNDRSQRDLTKREEKKREREREREIYLPMGTKLLGANMGGHVTSQH</sequence>
<evidence type="ECO:0000313" key="1">
    <source>
        <dbReference type="EMBL" id="KAJ9485143.1"/>
    </source>
</evidence>
<gene>
    <name evidence="1" type="ORF">VN97_g8220</name>
</gene>